<evidence type="ECO:0000313" key="2">
    <source>
        <dbReference type="Proteomes" id="UP000320773"/>
    </source>
</evidence>
<name>A0A543G2J7_9FLAO</name>
<comment type="caution">
    <text evidence="1">The sequence shown here is derived from an EMBL/GenBank/DDBJ whole genome shotgun (WGS) entry which is preliminary data.</text>
</comment>
<organism evidence="1 2">
    <name type="scientific">Flavobacterium branchiophilum</name>
    <dbReference type="NCBI Taxonomy" id="55197"/>
    <lineage>
        <taxon>Bacteria</taxon>
        <taxon>Pseudomonadati</taxon>
        <taxon>Bacteroidota</taxon>
        <taxon>Flavobacteriia</taxon>
        <taxon>Flavobacteriales</taxon>
        <taxon>Flavobacteriaceae</taxon>
        <taxon>Flavobacterium</taxon>
    </lineage>
</organism>
<dbReference type="AlphaFoldDB" id="A0A543G2J7"/>
<proteinExistence type="predicted"/>
<evidence type="ECO:0008006" key="3">
    <source>
        <dbReference type="Google" id="ProtNLM"/>
    </source>
</evidence>
<reference evidence="1 2" key="1">
    <citation type="submission" date="2019-06" db="EMBL/GenBank/DDBJ databases">
        <title>Genomic Encyclopedia of Archaeal and Bacterial Type Strains, Phase II (KMG-II): from individual species to whole genera.</title>
        <authorList>
            <person name="Goeker M."/>
        </authorList>
    </citation>
    <scope>NUCLEOTIDE SEQUENCE [LARGE SCALE GENOMIC DNA]</scope>
    <source>
        <strain evidence="1 2">DSM 24789</strain>
    </source>
</reference>
<dbReference type="EMBL" id="VFPJ01000001">
    <property type="protein sequence ID" value="TQM40311.1"/>
    <property type="molecule type" value="Genomic_DNA"/>
</dbReference>
<dbReference type="RefSeq" id="WP_089079913.1">
    <property type="nucleotide sequence ID" value="NZ_VFPJ01000001.1"/>
</dbReference>
<evidence type="ECO:0000313" key="1">
    <source>
        <dbReference type="EMBL" id="TQM40311.1"/>
    </source>
</evidence>
<accession>A0A543G2J7</accession>
<dbReference type="Proteomes" id="UP000320773">
    <property type="component" value="Unassembled WGS sequence"/>
</dbReference>
<sequence length="63" mass="7172">MKKLIFSNWHFMRWVRLVAGLAMAYHAISTESYFFLFFAGFFLIQALFDIGCGANGCSVPKSN</sequence>
<protein>
    <recommendedName>
        <fullName evidence="3">DUF2892 domain-containing protein</fullName>
    </recommendedName>
</protein>
<gene>
    <name evidence="1" type="ORF">BC670_1192</name>
</gene>